<dbReference type="KEGG" id="rdp:RD2015_3331"/>
<sequence>MVTSHIAKDITMRVPAHRSFPITALLSFFLILALGTSARVQAADLDLIAAGSLAVDKSLPVSQRDAQILAARRYASFWNTGDAEFARQALDPDFVDRTPPAGRLPGLPGVLAASTAFRSAVPDLRCEVTQMIVAGDRVVSHLRFSGHFTGTLMGRQGQGQPIQFIATDIYRVKNGRIVENWHLEDNLSLLQQAGLVSQ</sequence>
<dbReference type="AlphaFoldDB" id="A0A0U3MGH5"/>
<dbReference type="PANTHER" id="PTHR38436:SF1">
    <property type="entry name" value="ESTER CYCLASE"/>
    <property type="match status" value="1"/>
</dbReference>
<dbReference type="InterPro" id="IPR032710">
    <property type="entry name" value="NTF2-like_dom_sf"/>
</dbReference>
<dbReference type="Gene3D" id="3.10.450.50">
    <property type="match status" value="1"/>
</dbReference>
<proteinExistence type="predicted"/>
<reference evidence="1 2" key="1">
    <citation type="submission" date="2015-12" db="EMBL/GenBank/DDBJ databases">
        <title>Complete genome of Roseateles depolymerans KCTC 42856.</title>
        <authorList>
            <person name="Kim K.M."/>
        </authorList>
    </citation>
    <scope>NUCLEOTIDE SEQUENCE [LARGE SCALE GENOMIC DNA]</scope>
    <source>
        <strain evidence="1 2">KCTC 42856</strain>
    </source>
</reference>
<dbReference type="PANTHER" id="PTHR38436">
    <property type="entry name" value="POLYKETIDE CYCLASE SNOAL-LIKE DOMAIN"/>
    <property type="match status" value="1"/>
</dbReference>
<dbReference type="PATRIC" id="fig|76731.3.peg.3412"/>
<dbReference type="EMBL" id="CP013729">
    <property type="protein sequence ID" value="ALV07789.1"/>
    <property type="molecule type" value="Genomic_DNA"/>
</dbReference>
<dbReference type="SUPFAM" id="SSF54427">
    <property type="entry name" value="NTF2-like"/>
    <property type="match status" value="1"/>
</dbReference>
<evidence type="ECO:0000313" key="2">
    <source>
        <dbReference type="Proteomes" id="UP000060699"/>
    </source>
</evidence>
<evidence type="ECO:0000313" key="1">
    <source>
        <dbReference type="EMBL" id="ALV07789.1"/>
    </source>
</evidence>
<gene>
    <name evidence="1" type="ORF">RD2015_3331</name>
</gene>
<organism evidence="1 2">
    <name type="scientific">Roseateles depolymerans</name>
    <dbReference type="NCBI Taxonomy" id="76731"/>
    <lineage>
        <taxon>Bacteria</taxon>
        <taxon>Pseudomonadati</taxon>
        <taxon>Pseudomonadota</taxon>
        <taxon>Betaproteobacteria</taxon>
        <taxon>Burkholderiales</taxon>
        <taxon>Sphaerotilaceae</taxon>
        <taxon>Roseateles</taxon>
    </lineage>
</organism>
<dbReference type="InterPro" id="IPR009959">
    <property type="entry name" value="Cyclase_SnoaL-like"/>
</dbReference>
<dbReference type="Pfam" id="PF07366">
    <property type="entry name" value="SnoaL"/>
    <property type="match status" value="1"/>
</dbReference>
<accession>A0A0U3MGH5</accession>
<dbReference type="Proteomes" id="UP000060699">
    <property type="component" value="Chromosome"/>
</dbReference>
<dbReference type="GO" id="GO:0030638">
    <property type="term" value="P:polyketide metabolic process"/>
    <property type="evidence" value="ECO:0007669"/>
    <property type="project" value="InterPro"/>
</dbReference>
<protein>
    <submittedName>
        <fullName evidence="1">Lipo, putative domain protein</fullName>
    </submittedName>
</protein>
<dbReference type="STRING" id="76731.RD2015_3331"/>
<keyword evidence="2" id="KW-1185">Reference proteome</keyword>
<name>A0A0U3MGH5_9BURK</name>